<feature type="non-terminal residue" evidence="7">
    <location>
        <position position="60"/>
    </location>
</feature>
<keyword evidence="3" id="KW-0677">Repeat</keyword>
<evidence type="ECO:0000256" key="4">
    <source>
        <dbReference type="ARBA" id="ARBA00022989"/>
    </source>
</evidence>
<name>A0A1A6HGA6_NEOLE</name>
<evidence type="ECO:0000256" key="5">
    <source>
        <dbReference type="ARBA" id="ARBA00023136"/>
    </source>
</evidence>
<gene>
    <name evidence="7" type="ORF">A6R68_16272</name>
</gene>
<keyword evidence="4" id="KW-1133">Transmembrane helix</keyword>
<reference evidence="7 8" key="1">
    <citation type="submission" date="2016-06" db="EMBL/GenBank/DDBJ databases">
        <title>The Draft Genome Sequence and Annotation of the Desert Woodrat Neotoma lepida.</title>
        <authorList>
            <person name="Campbell M."/>
            <person name="Oakeson K.F."/>
            <person name="Yandell M."/>
            <person name="Halpert J.R."/>
            <person name="Dearing D."/>
        </authorList>
    </citation>
    <scope>NUCLEOTIDE SEQUENCE [LARGE SCALE GENOMIC DNA]</scope>
    <source>
        <strain evidence="7">417</strain>
        <tissue evidence="7">Liver</tissue>
    </source>
</reference>
<dbReference type="EMBL" id="LZPO01031557">
    <property type="protein sequence ID" value="OBS77276.1"/>
    <property type="molecule type" value="Genomic_DNA"/>
</dbReference>
<evidence type="ECO:0000256" key="3">
    <source>
        <dbReference type="ARBA" id="ARBA00022737"/>
    </source>
</evidence>
<dbReference type="AlphaFoldDB" id="A0A1A6HGA6"/>
<sequence>VQIKGSIVYSNYCVGVEVRARAPVSVISEGTHIFIPRSTTTSIILRGSQSYDPDNPGAAL</sequence>
<dbReference type="GO" id="GO:0006816">
    <property type="term" value="P:calcium ion transport"/>
    <property type="evidence" value="ECO:0007669"/>
    <property type="project" value="TreeGrafter"/>
</dbReference>
<dbReference type="STRING" id="56216.A0A1A6HGA6"/>
<feature type="domain" description="REJ" evidence="6">
    <location>
        <begin position="1"/>
        <end position="60"/>
    </location>
</feature>
<comment type="caution">
    <text evidence="7">The sequence shown here is derived from an EMBL/GenBank/DDBJ whole genome shotgun (WGS) entry which is preliminary data.</text>
</comment>
<proteinExistence type="predicted"/>
<dbReference type="GO" id="GO:0005886">
    <property type="term" value="C:plasma membrane"/>
    <property type="evidence" value="ECO:0007669"/>
    <property type="project" value="TreeGrafter"/>
</dbReference>
<feature type="non-terminal residue" evidence="7">
    <location>
        <position position="1"/>
    </location>
</feature>
<keyword evidence="5" id="KW-0472">Membrane</keyword>
<dbReference type="PROSITE" id="PS51111">
    <property type="entry name" value="REJ"/>
    <property type="match status" value="1"/>
</dbReference>
<dbReference type="InterPro" id="IPR014010">
    <property type="entry name" value="REJ_dom"/>
</dbReference>
<protein>
    <recommendedName>
        <fullName evidence="6">REJ domain-containing protein</fullName>
    </recommendedName>
</protein>
<dbReference type="OrthoDB" id="10044145at2759"/>
<dbReference type="GO" id="GO:0005261">
    <property type="term" value="F:monoatomic cation channel activity"/>
    <property type="evidence" value="ECO:0007669"/>
    <property type="project" value="TreeGrafter"/>
</dbReference>
<accession>A0A1A6HGA6</accession>
<dbReference type="PANTHER" id="PTHR46730:SF4">
    <property type="entry name" value="POLYCYSTIC KIDNEY DISEASE PROTEIN 1-LIKE 1"/>
    <property type="match status" value="1"/>
</dbReference>
<keyword evidence="8" id="KW-1185">Reference proteome</keyword>
<evidence type="ECO:0000259" key="6">
    <source>
        <dbReference type="PROSITE" id="PS51111"/>
    </source>
</evidence>
<dbReference type="PANTHER" id="PTHR46730">
    <property type="entry name" value="POLYCYSTIN-1"/>
    <property type="match status" value="1"/>
</dbReference>
<organism evidence="7 8">
    <name type="scientific">Neotoma lepida</name>
    <name type="common">Desert woodrat</name>
    <dbReference type="NCBI Taxonomy" id="56216"/>
    <lineage>
        <taxon>Eukaryota</taxon>
        <taxon>Metazoa</taxon>
        <taxon>Chordata</taxon>
        <taxon>Craniata</taxon>
        <taxon>Vertebrata</taxon>
        <taxon>Euteleostomi</taxon>
        <taxon>Mammalia</taxon>
        <taxon>Eutheria</taxon>
        <taxon>Euarchontoglires</taxon>
        <taxon>Glires</taxon>
        <taxon>Rodentia</taxon>
        <taxon>Myomorpha</taxon>
        <taxon>Muroidea</taxon>
        <taxon>Cricetidae</taxon>
        <taxon>Neotominae</taxon>
        <taxon>Neotoma</taxon>
    </lineage>
</organism>
<evidence type="ECO:0000313" key="7">
    <source>
        <dbReference type="EMBL" id="OBS77276.1"/>
    </source>
</evidence>
<evidence type="ECO:0000256" key="1">
    <source>
        <dbReference type="ARBA" id="ARBA00004370"/>
    </source>
</evidence>
<keyword evidence="2" id="KW-0812">Transmembrane</keyword>
<evidence type="ECO:0000313" key="8">
    <source>
        <dbReference type="Proteomes" id="UP000092124"/>
    </source>
</evidence>
<evidence type="ECO:0000256" key="2">
    <source>
        <dbReference type="ARBA" id="ARBA00022692"/>
    </source>
</evidence>
<comment type="subcellular location">
    <subcellularLocation>
        <location evidence="1">Membrane</location>
    </subcellularLocation>
</comment>
<dbReference type="Proteomes" id="UP000092124">
    <property type="component" value="Unassembled WGS sequence"/>
</dbReference>